<sequence>MANNSSPGYKALFFREAALRQQAEERQQQADELQRQAQRERDQGRERTRQTTFAELIQYCHNYFSRSLRAESPSHSTTGKIPPPTGKCCPLQLLPWTDCAVLHPAMSTDAAAGWPAG</sequence>
<gene>
    <name evidence="2" type="ORF">BO80DRAFT_17771</name>
</gene>
<accession>A0A395GLB8</accession>
<dbReference type="OrthoDB" id="4509973at2759"/>
<evidence type="ECO:0000256" key="1">
    <source>
        <dbReference type="SAM" id="MobiDB-lite"/>
    </source>
</evidence>
<feature type="region of interest" description="Disordered" evidence="1">
    <location>
        <begin position="20"/>
        <end position="51"/>
    </location>
</feature>
<dbReference type="STRING" id="1448316.A0A395GLB8"/>
<organism evidence="2 3">
    <name type="scientific">Aspergillus ibericus CBS 121593</name>
    <dbReference type="NCBI Taxonomy" id="1448316"/>
    <lineage>
        <taxon>Eukaryota</taxon>
        <taxon>Fungi</taxon>
        <taxon>Dikarya</taxon>
        <taxon>Ascomycota</taxon>
        <taxon>Pezizomycotina</taxon>
        <taxon>Eurotiomycetes</taxon>
        <taxon>Eurotiomycetidae</taxon>
        <taxon>Eurotiales</taxon>
        <taxon>Aspergillaceae</taxon>
        <taxon>Aspergillus</taxon>
        <taxon>Aspergillus subgen. Circumdati</taxon>
    </lineage>
</organism>
<dbReference type="AlphaFoldDB" id="A0A395GLB8"/>
<keyword evidence="3" id="KW-1185">Reference proteome</keyword>
<name>A0A395GLB8_9EURO</name>
<feature type="compositionally biased region" description="Basic and acidic residues" evidence="1">
    <location>
        <begin position="22"/>
        <end position="49"/>
    </location>
</feature>
<proteinExistence type="predicted"/>
<evidence type="ECO:0000313" key="3">
    <source>
        <dbReference type="Proteomes" id="UP000249402"/>
    </source>
</evidence>
<dbReference type="GeneID" id="37218852"/>
<dbReference type="RefSeq" id="XP_025569151.1">
    <property type="nucleotide sequence ID" value="XM_025713987.1"/>
</dbReference>
<reference evidence="2 3" key="1">
    <citation type="submission" date="2018-02" db="EMBL/GenBank/DDBJ databases">
        <title>The genomes of Aspergillus section Nigri reveals drivers in fungal speciation.</title>
        <authorList>
            <consortium name="DOE Joint Genome Institute"/>
            <person name="Vesth T.C."/>
            <person name="Nybo J."/>
            <person name="Theobald S."/>
            <person name="Brandl J."/>
            <person name="Frisvad J.C."/>
            <person name="Nielsen K.F."/>
            <person name="Lyhne E.K."/>
            <person name="Kogle M.E."/>
            <person name="Kuo A."/>
            <person name="Riley R."/>
            <person name="Clum A."/>
            <person name="Nolan M."/>
            <person name="Lipzen A."/>
            <person name="Salamov A."/>
            <person name="Henrissat B."/>
            <person name="Wiebenga A."/>
            <person name="De vries R.P."/>
            <person name="Grigoriev I.V."/>
            <person name="Mortensen U.H."/>
            <person name="Andersen M.R."/>
            <person name="Baker S.E."/>
        </authorList>
    </citation>
    <scope>NUCLEOTIDE SEQUENCE [LARGE SCALE GENOMIC DNA]</scope>
    <source>
        <strain evidence="2 3">CBS 121593</strain>
    </source>
</reference>
<dbReference type="VEuPathDB" id="FungiDB:BO80DRAFT_17771"/>
<dbReference type="Proteomes" id="UP000249402">
    <property type="component" value="Unassembled WGS sequence"/>
</dbReference>
<protein>
    <submittedName>
        <fullName evidence="2">Uncharacterized protein</fullName>
    </submittedName>
</protein>
<dbReference type="EMBL" id="KZ824518">
    <property type="protein sequence ID" value="RAK94823.1"/>
    <property type="molecule type" value="Genomic_DNA"/>
</dbReference>
<evidence type="ECO:0000313" key="2">
    <source>
        <dbReference type="EMBL" id="RAK94823.1"/>
    </source>
</evidence>